<dbReference type="KEGG" id="nan:AArc1_2462"/>
<evidence type="ECO:0000256" key="2">
    <source>
        <dbReference type="PROSITE-ProRule" id="PRU00169"/>
    </source>
</evidence>
<gene>
    <name evidence="4" type="ORF">AArc1_2462</name>
    <name evidence="5" type="ORF">AArcMg_1159</name>
</gene>
<dbReference type="OrthoDB" id="8127at2157"/>
<evidence type="ECO:0000256" key="1">
    <source>
        <dbReference type="ARBA" id="ARBA00022553"/>
    </source>
</evidence>
<evidence type="ECO:0000313" key="4">
    <source>
        <dbReference type="EMBL" id="AXR78777.1"/>
    </source>
</evidence>
<dbReference type="KEGG" id="nag:AArcMg_1159"/>
<evidence type="ECO:0000313" key="6">
    <source>
        <dbReference type="Proteomes" id="UP000258613"/>
    </source>
</evidence>
<reference evidence="4" key="3">
    <citation type="journal article" date="2019" name="Int. J. Syst. Evol. Microbiol.">
        <title>Natronolimnobius sulfurireducens sp. nov. and Halalkaliarchaeum desulfuricum gen. nov., sp. nov., the first sulfur-respiring alkaliphilic haloarchaea from hypersaline alkaline lakes.</title>
        <authorList>
            <person name="Sorokin D.Y."/>
            <person name="Yakimov M."/>
            <person name="Messina E."/>
            <person name="Merkel A.Y."/>
            <person name="Bale N.J."/>
            <person name="Sinninghe Damste J.S."/>
        </authorList>
    </citation>
    <scope>NUCLEOTIDE SEQUENCE</scope>
    <source>
        <strain evidence="5">AArc-Mg</strain>
        <strain evidence="4">AArc1</strain>
    </source>
</reference>
<accession>A0A346PGY2</accession>
<dbReference type="PANTHER" id="PTHR44591">
    <property type="entry name" value="STRESS RESPONSE REGULATOR PROTEIN 1"/>
    <property type="match status" value="1"/>
</dbReference>
<dbReference type="InterPro" id="IPR011006">
    <property type="entry name" value="CheY-like_superfamily"/>
</dbReference>
<proteinExistence type="predicted"/>
<evidence type="ECO:0000313" key="5">
    <source>
        <dbReference type="EMBL" id="AXR81175.1"/>
    </source>
</evidence>
<dbReference type="CDD" id="cd00156">
    <property type="entry name" value="REC"/>
    <property type="match status" value="1"/>
</dbReference>
<dbReference type="InterPro" id="IPR050595">
    <property type="entry name" value="Bact_response_regulator"/>
</dbReference>
<dbReference type="Pfam" id="PF00072">
    <property type="entry name" value="Response_reg"/>
    <property type="match status" value="1"/>
</dbReference>
<dbReference type="AlphaFoldDB" id="A0A346PGY2"/>
<dbReference type="EMBL" id="CP024047">
    <property type="protein sequence ID" value="AXR78777.1"/>
    <property type="molecule type" value="Genomic_DNA"/>
</dbReference>
<dbReference type="PROSITE" id="PS50110">
    <property type="entry name" value="RESPONSE_REGULATORY"/>
    <property type="match status" value="1"/>
</dbReference>
<dbReference type="GO" id="GO:0000160">
    <property type="term" value="P:phosphorelay signal transduction system"/>
    <property type="evidence" value="ECO:0007669"/>
    <property type="project" value="InterPro"/>
</dbReference>
<dbReference type="RefSeq" id="WP_117364809.1">
    <property type="nucleotide sequence ID" value="NZ_CP024047.1"/>
</dbReference>
<dbReference type="InterPro" id="IPR001789">
    <property type="entry name" value="Sig_transdc_resp-reg_receiver"/>
</dbReference>
<dbReference type="SMART" id="SM00448">
    <property type="entry name" value="REC"/>
    <property type="match status" value="1"/>
</dbReference>
<dbReference type="Proteomes" id="UP000258613">
    <property type="component" value="Chromosome"/>
</dbReference>
<accession>A0A346PNT0</accession>
<dbReference type="Gene3D" id="3.40.50.2300">
    <property type="match status" value="1"/>
</dbReference>
<sequence>MSSYTVLLVEDSEFITEHVSETLATEHGFDVKTVGSAAETRAMLEEEIIDCVISSYELPDETGIELASSINDDAGSMPIPFVLFTANPLEPLSEKALEAGVSAFVRKNTQASGQMNVFANRVRLAIEAAR</sequence>
<protein>
    <submittedName>
        <fullName evidence="5">Diguanylate cyclase/phosphodiesterase with PAS/PAC sensor</fullName>
    </submittedName>
    <submittedName>
        <fullName evidence="4">Rec domain</fullName>
    </submittedName>
</protein>
<comment type="caution">
    <text evidence="2">Lacks conserved residue(s) required for the propagation of feature annotation.</text>
</comment>
<reference evidence="7" key="1">
    <citation type="submission" date="2017-10" db="EMBL/GenBank/DDBJ databases">
        <title>Phenotypic and genomic properties of facultatively anaerobic sulfur-reducing natronoarchaea from hypersaline soda lakes.</title>
        <authorList>
            <person name="Sorokin D.Y."/>
            <person name="Kublanov I.V."/>
            <person name="Roman P."/>
            <person name="Sinninghe Damste J.S."/>
            <person name="Golyshin P.N."/>
            <person name="Rojo D."/>
            <person name="Ciordia S."/>
            <person name="Mena Md.C."/>
            <person name="Ferrer M."/>
            <person name="Messina E."/>
            <person name="Smedile F."/>
            <person name="La Spada G."/>
            <person name="La Cono V."/>
            <person name="Yakimov M.M."/>
        </authorList>
    </citation>
    <scope>NUCLEOTIDE SEQUENCE [LARGE SCALE GENOMIC DNA]</scope>
    <source>
        <strain evidence="7">AArc1</strain>
    </source>
</reference>
<reference evidence="6" key="2">
    <citation type="submission" date="2018-02" db="EMBL/GenBank/DDBJ databases">
        <title>Phenotypic and genomic properties of facultatively anaerobic sulfur-reducing natronoarchaea from hypersaline soda lakes.</title>
        <authorList>
            <person name="Sorokin D.Y."/>
            <person name="Kublanov I.V."/>
            <person name="Roman P."/>
            <person name="Sinninghe Damste J.S."/>
            <person name="Golyshin P.N."/>
            <person name="Rojo D."/>
            <person name="Ciordia S."/>
            <person name="Mena M.D.C."/>
            <person name="Ferrer M."/>
            <person name="Messina E."/>
            <person name="Smedile F."/>
            <person name="La Spada G."/>
            <person name="La Cono V."/>
            <person name="Yakimov M.M."/>
        </authorList>
    </citation>
    <scope>NUCLEOTIDE SEQUENCE [LARGE SCALE GENOMIC DNA]</scope>
    <source>
        <strain evidence="6">AArc-Mg</strain>
    </source>
</reference>
<evidence type="ECO:0000259" key="3">
    <source>
        <dbReference type="PROSITE" id="PS50110"/>
    </source>
</evidence>
<feature type="domain" description="Response regulatory" evidence="3">
    <location>
        <begin position="5"/>
        <end position="122"/>
    </location>
</feature>
<name>A0A346PGY2_9EURY</name>
<keyword evidence="6" id="KW-1185">Reference proteome</keyword>
<keyword evidence="1" id="KW-0597">Phosphoprotein</keyword>
<dbReference type="SUPFAM" id="SSF52172">
    <property type="entry name" value="CheY-like"/>
    <property type="match status" value="1"/>
</dbReference>
<dbReference type="Proteomes" id="UP000258707">
    <property type="component" value="Chromosome"/>
</dbReference>
<dbReference type="EMBL" id="CP027033">
    <property type="protein sequence ID" value="AXR81175.1"/>
    <property type="molecule type" value="Genomic_DNA"/>
</dbReference>
<dbReference type="PANTHER" id="PTHR44591:SF25">
    <property type="entry name" value="CHEMOTAXIS TWO-COMPONENT RESPONSE REGULATOR"/>
    <property type="match status" value="1"/>
</dbReference>
<evidence type="ECO:0000313" key="7">
    <source>
        <dbReference type="Proteomes" id="UP000258707"/>
    </source>
</evidence>
<dbReference type="GeneID" id="37641654"/>
<organism evidence="4 7">
    <name type="scientific">Natrarchaeobaculum sulfurireducens</name>
    <dbReference type="NCBI Taxonomy" id="2044521"/>
    <lineage>
        <taxon>Archaea</taxon>
        <taxon>Methanobacteriati</taxon>
        <taxon>Methanobacteriota</taxon>
        <taxon>Stenosarchaea group</taxon>
        <taxon>Halobacteria</taxon>
        <taxon>Halobacteriales</taxon>
        <taxon>Natrialbaceae</taxon>
        <taxon>Natrarchaeobaculum</taxon>
    </lineage>
</organism>